<evidence type="ECO:0000313" key="1">
    <source>
        <dbReference type="EMBL" id="QIS31160.1"/>
    </source>
</evidence>
<dbReference type="AlphaFoldDB" id="A0A6H0A0E7"/>
<dbReference type="OMA" id="EMKYTSA"/>
<protein>
    <recommendedName>
        <fullName evidence="2">F0F1-type ATP synthase</fullName>
    </recommendedName>
</protein>
<proteinExistence type="predicted"/>
<sequence length="325" mass="38088">MKLGNFVLLFVAIFFVFMISQQIRFDEVKNVNDQKKTFDTYLTTASQDAITTLSNNANPSFEHYYLSDKYSAVNKEESYNAFVRTLNRNFEIHDKISEDVIAQHIPLFAILEYDGLSINKFQVYKKSGLTYSKRIWMPKIPFTYTDASGNIFRFTLDDYIQVYDQYNDEWFEGFVDEVAKEANVLLLKDKKKLEIIRKRTIVETLQSHFAEVIAEHNKFAMKQGITYTFALPVIDDETWYNSIDDIGIYTFFQGYPYFKIDKMYNHYAFVGARIKKNERIIGSTQDGRKIFYEENCNFSYPKEEVFSTKAEAAKAGYSEKSCLNK</sequence>
<accession>A0A6H0A0E7</accession>
<geneLocation type="plasmid" evidence="1">
    <name>pSSII-1</name>
</geneLocation>
<reference evidence="1" key="1">
    <citation type="submission" date="2020-02" db="EMBL/GenBank/DDBJ databases">
        <authorList>
            <person name="Hu X."/>
            <person name="Yuan Z."/>
            <person name="Cheng J."/>
            <person name="Geng P."/>
        </authorList>
    </citation>
    <scope>NUCLEOTIDE SEQUENCE</scope>
    <source>
        <strain evidence="1">SSII-1</strain>
        <plasmid evidence="1">pSSII-1</plasmid>
    </source>
</reference>
<dbReference type="RefSeq" id="WP_012291811.1">
    <property type="nucleotide sequence ID" value="NZ_CP014644.1"/>
</dbReference>
<organism evidence="1">
    <name type="scientific">Lysinibacillus sphaericus</name>
    <name type="common">Bacillus sphaericus</name>
    <dbReference type="NCBI Taxonomy" id="1421"/>
    <lineage>
        <taxon>Bacteria</taxon>
        <taxon>Bacillati</taxon>
        <taxon>Bacillota</taxon>
        <taxon>Bacilli</taxon>
        <taxon>Bacillales</taxon>
        <taxon>Bacillaceae</taxon>
        <taxon>Lysinibacillus</taxon>
    </lineage>
</organism>
<evidence type="ECO:0008006" key="2">
    <source>
        <dbReference type="Google" id="ProtNLM"/>
    </source>
</evidence>
<name>A0A6H0A0E7_LYSSH</name>
<keyword evidence="1" id="KW-0614">Plasmid</keyword>
<dbReference type="EMBL" id="MT075580">
    <property type="protein sequence ID" value="QIS31160.1"/>
    <property type="molecule type" value="Genomic_DNA"/>
</dbReference>